<dbReference type="Gene3D" id="3.40.630.30">
    <property type="match status" value="1"/>
</dbReference>
<dbReference type="AlphaFoldDB" id="A0A239PKH2"/>
<reference evidence="2 3" key="1">
    <citation type="submission" date="2017-07" db="EMBL/GenBank/DDBJ databases">
        <authorList>
            <person name="Sun Z.S."/>
            <person name="Albrecht U."/>
            <person name="Echele G."/>
            <person name="Lee C.C."/>
        </authorList>
    </citation>
    <scope>NUCLEOTIDE SEQUENCE [LARGE SCALE GENOMIC DNA]</scope>
    <source>
        <strain evidence="2 3">CGMCC 1.12710</strain>
    </source>
</reference>
<evidence type="ECO:0000313" key="2">
    <source>
        <dbReference type="EMBL" id="SNT68137.1"/>
    </source>
</evidence>
<dbReference type="PANTHER" id="PTHR43415:SF3">
    <property type="entry name" value="GNAT-FAMILY ACETYLTRANSFERASE"/>
    <property type="match status" value="1"/>
</dbReference>
<organism evidence="2 3">
    <name type="scientific">Amphiplicatus metriothermophilus</name>
    <dbReference type="NCBI Taxonomy" id="1519374"/>
    <lineage>
        <taxon>Bacteria</taxon>
        <taxon>Pseudomonadati</taxon>
        <taxon>Pseudomonadota</taxon>
        <taxon>Alphaproteobacteria</taxon>
        <taxon>Parvularculales</taxon>
        <taxon>Parvularculaceae</taxon>
        <taxon>Amphiplicatus</taxon>
    </lineage>
</organism>
<protein>
    <submittedName>
        <fullName evidence="2">Aminoglycoside 6'-N-acetyltransferase</fullName>
    </submittedName>
</protein>
<keyword evidence="2" id="KW-0808">Transferase</keyword>
<evidence type="ECO:0000259" key="1">
    <source>
        <dbReference type="PROSITE" id="PS51186"/>
    </source>
</evidence>
<dbReference type="CDD" id="cd04301">
    <property type="entry name" value="NAT_SF"/>
    <property type="match status" value="1"/>
</dbReference>
<dbReference type="InterPro" id="IPR000182">
    <property type="entry name" value="GNAT_dom"/>
</dbReference>
<gene>
    <name evidence="2" type="ORF">SAMN06297382_0633</name>
</gene>
<dbReference type="OrthoDB" id="9789603at2"/>
<dbReference type="PROSITE" id="PS51186">
    <property type="entry name" value="GNAT"/>
    <property type="match status" value="1"/>
</dbReference>
<sequence>MPGSITWRKARPDDARFLERWDEDPDVIASNPNDVGRTDWRAEIERNDPFSEILIFEEDGRPVGVVCDIDPALEETHYWGDCESGLRALDIWIGEARDRGRGVGAQMMRLALARAFADPAVRAVIIDPLASNARAIRFYERIGFRPVERRRFGEDDCLVMRFDRPA</sequence>
<dbReference type="EMBL" id="FZQA01000001">
    <property type="protein sequence ID" value="SNT68137.1"/>
    <property type="molecule type" value="Genomic_DNA"/>
</dbReference>
<feature type="domain" description="N-acetyltransferase" evidence="1">
    <location>
        <begin position="5"/>
        <end position="165"/>
    </location>
</feature>
<proteinExistence type="predicted"/>
<dbReference type="RefSeq" id="WP_089411111.1">
    <property type="nucleotide sequence ID" value="NZ_FZQA01000001.1"/>
</dbReference>
<evidence type="ECO:0000313" key="3">
    <source>
        <dbReference type="Proteomes" id="UP000198346"/>
    </source>
</evidence>
<dbReference type="SUPFAM" id="SSF55729">
    <property type="entry name" value="Acyl-CoA N-acyltransferases (Nat)"/>
    <property type="match status" value="1"/>
</dbReference>
<dbReference type="GO" id="GO:0016747">
    <property type="term" value="F:acyltransferase activity, transferring groups other than amino-acyl groups"/>
    <property type="evidence" value="ECO:0007669"/>
    <property type="project" value="InterPro"/>
</dbReference>
<dbReference type="Proteomes" id="UP000198346">
    <property type="component" value="Unassembled WGS sequence"/>
</dbReference>
<dbReference type="Pfam" id="PF13523">
    <property type="entry name" value="Acetyltransf_8"/>
    <property type="match status" value="1"/>
</dbReference>
<name>A0A239PKH2_9PROT</name>
<dbReference type="InterPro" id="IPR016181">
    <property type="entry name" value="Acyl_CoA_acyltransferase"/>
</dbReference>
<dbReference type="PANTHER" id="PTHR43415">
    <property type="entry name" value="SPERMIDINE N(1)-ACETYLTRANSFERASE"/>
    <property type="match status" value="1"/>
</dbReference>
<accession>A0A239PKH2</accession>
<keyword evidence="3" id="KW-1185">Reference proteome</keyword>